<name>A0A7W8HFG6_9BURK</name>
<dbReference type="EMBL" id="JACHGB010000001">
    <property type="protein sequence ID" value="MBB5270278.1"/>
    <property type="molecule type" value="Genomic_DNA"/>
</dbReference>
<evidence type="ECO:0000313" key="2">
    <source>
        <dbReference type="Proteomes" id="UP000532440"/>
    </source>
</evidence>
<dbReference type="SUPFAM" id="SSF56784">
    <property type="entry name" value="HAD-like"/>
    <property type="match status" value="1"/>
</dbReference>
<dbReference type="NCBIfam" id="TIGR01549">
    <property type="entry name" value="HAD-SF-IA-v1"/>
    <property type="match status" value="1"/>
</dbReference>
<dbReference type="InterPro" id="IPR041492">
    <property type="entry name" value="HAD_2"/>
</dbReference>
<dbReference type="GO" id="GO:0008967">
    <property type="term" value="F:phosphoglycolate phosphatase activity"/>
    <property type="evidence" value="ECO:0007669"/>
    <property type="project" value="UniProtKB-EC"/>
</dbReference>
<dbReference type="PANTHER" id="PTHR43434:SF24">
    <property type="entry name" value="HYDROLASE-RELATED"/>
    <property type="match status" value="1"/>
</dbReference>
<dbReference type="GO" id="GO:0005829">
    <property type="term" value="C:cytosol"/>
    <property type="evidence" value="ECO:0007669"/>
    <property type="project" value="TreeGrafter"/>
</dbReference>
<dbReference type="PANTHER" id="PTHR43434">
    <property type="entry name" value="PHOSPHOGLYCOLATE PHOSPHATASE"/>
    <property type="match status" value="1"/>
</dbReference>
<dbReference type="NCBIfam" id="TIGR01509">
    <property type="entry name" value="HAD-SF-IA-v3"/>
    <property type="match status" value="1"/>
</dbReference>
<dbReference type="RefSeq" id="WP_183963533.1">
    <property type="nucleotide sequence ID" value="NZ_BAABEW010000015.1"/>
</dbReference>
<dbReference type="Pfam" id="PF13419">
    <property type="entry name" value="HAD_2"/>
    <property type="match status" value="1"/>
</dbReference>
<dbReference type="InterPro" id="IPR006439">
    <property type="entry name" value="HAD-SF_hydro_IA"/>
</dbReference>
<accession>A0A7W8HFG6</accession>
<dbReference type="GO" id="GO:0006281">
    <property type="term" value="P:DNA repair"/>
    <property type="evidence" value="ECO:0007669"/>
    <property type="project" value="TreeGrafter"/>
</dbReference>
<reference evidence="1 2" key="1">
    <citation type="submission" date="2020-08" db="EMBL/GenBank/DDBJ databases">
        <title>Genomic Encyclopedia of Type Strains, Phase IV (KMG-IV): sequencing the most valuable type-strain genomes for metagenomic binning, comparative biology and taxonomic classification.</title>
        <authorList>
            <person name="Goeker M."/>
        </authorList>
    </citation>
    <scope>NUCLEOTIDE SEQUENCE [LARGE SCALE GENOMIC DNA]</scope>
    <source>
        <strain evidence="1 2">DSM 29781</strain>
    </source>
</reference>
<sequence length="246" mass="26217">MSAGLAQDRGSGAADRFELVVFDWDGTLIDSTHAIADAIQASAADLGLPVPTRERASHVIGLGLFEAIHYAVPEIRREELPAFVERYRRHFLRADEQLRAFDGIDALLAELGQAGTVLAVATGKSRAGLNRSLLQTGWARHFATTRCADEGVPKPDPWMLQDICEELGIEAGRAVMIGDTSHDLRMARAAGASAVAVTYGAHPVEELLACEPSACLDSVAQLRAWLLPRLAAPGVQGVQRGSGSDA</sequence>
<keyword evidence="2" id="KW-1185">Reference proteome</keyword>
<dbReference type="Gene3D" id="3.40.50.1000">
    <property type="entry name" value="HAD superfamily/HAD-like"/>
    <property type="match status" value="1"/>
</dbReference>
<protein>
    <submittedName>
        <fullName evidence="1">Phosphoglycolate phosphatase</fullName>
        <ecNumber evidence="1">3.1.3.18</ecNumber>
    </submittedName>
</protein>
<dbReference type="InterPro" id="IPR036412">
    <property type="entry name" value="HAD-like_sf"/>
</dbReference>
<dbReference type="InterPro" id="IPR023198">
    <property type="entry name" value="PGP-like_dom2"/>
</dbReference>
<keyword evidence="1" id="KW-0378">Hydrolase</keyword>
<dbReference type="SFLD" id="SFLDG01135">
    <property type="entry name" value="C1.5.6:_HAD__Beta-PGM__Phospha"/>
    <property type="match status" value="1"/>
</dbReference>
<proteinExistence type="predicted"/>
<dbReference type="InterPro" id="IPR023214">
    <property type="entry name" value="HAD_sf"/>
</dbReference>
<dbReference type="InterPro" id="IPR050155">
    <property type="entry name" value="HAD-like_hydrolase_sf"/>
</dbReference>
<dbReference type="SFLD" id="SFLDG01129">
    <property type="entry name" value="C1.5:_HAD__Beta-PGM__Phosphata"/>
    <property type="match status" value="1"/>
</dbReference>
<dbReference type="Gene3D" id="1.10.150.240">
    <property type="entry name" value="Putative phosphatase, domain 2"/>
    <property type="match status" value="1"/>
</dbReference>
<organism evidence="1 2">
    <name type="scientific">Quisquiliibacterium transsilvanicum</name>
    <dbReference type="NCBI Taxonomy" id="1549638"/>
    <lineage>
        <taxon>Bacteria</taxon>
        <taxon>Pseudomonadati</taxon>
        <taxon>Pseudomonadota</taxon>
        <taxon>Betaproteobacteria</taxon>
        <taxon>Burkholderiales</taxon>
        <taxon>Burkholderiaceae</taxon>
        <taxon>Quisquiliibacterium</taxon>
    </lineage>
</organism>
<dbReference type="AlphaFoldDB" id="A0A7W8HFG6"/>
<dbReference type="EC" id="3.1.3.18" evidence="1"/>
<comment type="caution">
    <text evidence="1">The sequence shown here is derived from an EMBL/GenBank/DDBJ whole genome shotgun (WGS) entry which is preliminary data.</text>
</comment>
<evidence type="ECO:0000313" key="1">
    <source>
        <dbReference type="EMBL" id="MBB5270278.1"/>
    </source>
</evidence>
<dbReference type="Proteomes" id="UP000532440">
    <property type="component" value="Unassembled WGS sequence"/>
</dbReference>
<gene>
    <name evidence="1" type="ORF">HNQ70_000262</name>
</gene>
<dbReference type="SFLD" id="SFLDS00003">
    <property type="entry name" value="Haloacid_Dehalogenase"/>
    <property type="match status" value="1"/>
</dbReference>